<dbReference type="EMBL" id="CP047650">
    <property type="protein sequence ID" value="QHJ00575.1"/>
    <property type="molecule type" value="Genomic_DNA"/>
</dbReference>
<dbReference type="RefSeq" id="WP_160554385.1">
    <property type="nucleotide sequence ID" value="NZ_CP047650.1"/>
</dbReference>
<accession>A0A857J9A8</accession>
<reference evidence="2 3" key="1">
    <citation type="submission" date="2020-01" db="EMBL/GenBank/DDBJ databases">
        <title>Genome sequencing of strain KACC 21265.</title>
        <authorList>
            <person name="Heo J."/>
            <person name="Kim S.-J."/>
            <person name="Kim J.-S."/>
            <person name="Hong S.-B."/>
            <person name="Kwon S.-W."/>
        </authorList>
    </citation>
    <scope>NUCLEOTIDE SEQUENCE [LARGE SCALE GENOMIC DNA]</scope>
    <source>
        <strain evidence="2 3">KACC 21265</strain>
    </source>
</reference>
<proteinExistence type="predicted"/>
<sequence length="324" mass="34834">MALPPLLRADRRHSLFIDETPDTGRPPSPPEPRPDAAPASPLASELQDIVCTTGHGFEPALSVVDFESLVGCMPYVPARSLEELARLLGRALGIVIPVLGDARRKEIGCRLRAWPLARPCIAELLALLLPESEGQEAASLPNRRAWQAAFRRALVRGDGALPAPLSLRERLKLWADLREQIMLMRYAFGGSVCRLTPFYLQFCEEMRSSRMTAAQSVELANDCLIALLFQRMASLSIDCANLQMFALQLRAQHFAGTMSTEHYRARMAVLFGAMAEVVAPGTSGKSEGAGAATGPADGDAPSASAQVGPAVDIQGGAGHEGRQL</sequence>
<dbReference type="AlphaFoldDB" id="A0A857J9A8"/>
<dbReference type="Proteomes" id="UP000464787">
    <property type="component" value="Chromosome"/>
</dbReference>
<feature type="region of interest" description="Disordered" evidence="1">
    <location>
        <begin position="14"/>
        <end position="40"/>
    </location>
</feature>
<keyword evidence="3" id="KW-1185">Reference proteome</keyword>
<evidence type="ECO:0000256" key="1">
    <source>
        <dbReference type="SAM" id="MobiDB-lite"/>
    </source>
</evidence>
<evidence type="ECO:0000313" key="2">
    <source>
        <dbReference type="EMBL" id="QHJ00575.1"/>
    </source>
</evidence>
<organism evidence="2 3">
    <name type="scientific">Xylophilus rhododendri</name>
    <dbReference type="NCBI Taxonomy" id="2697032"/>
    <lineage>
        <taxon>Bacteria</taxon>
        <taxon>Pseudomonadati</taxon>
        <taxon>Pseudomonadota</taxon>
        <taxon>Betaproteobacteria</taxon>
        <taxon>Burkholderiales</taxon>
        <taxon>Xylophilus</taxon>
    </lineage>
</organism>
<feature type="compositionally biased region" description="Low complexity" evidence="1">
    <location>
        <begin position="288"/>
        <end position="303"/>
    </location>
</feature>
<protein>
    <submittedName>
        <fullName evidence="2">Uncharacterized protein</fullName>
    </submittedName>
</protein>
<name>A0A857J9A8_9BURK</name>
<gene>
    <name evidence="2" type="ORF">GT347_22890</name>
</gene>
<evidence type="ECO:0000313" key="3">
    <source>
        <dbReference type="Proteomes" id="UP000464787"/>
    </source>
</evidence>
<feature type="region of interest" description="Disordered" evidence="1">
    <location>
        <begin position="284"/>
        <end position="324"/>
    </location>
</feature>
<dbReference type="KEGG" id="xyk:GT347_22890"/>